<reference evidence="2 3" key="1">
    <citation type="submission" date="2020-09" db="EMBL/GenBank/DDBJ databases">
        <title>Genome sequences of type strains of Chitinophaga qingshengii and Chitinophaga varians.</title>
        <authorList>
            <person name="Kittiwongwattana C."/>
        </authorList>
    </citation>
    <scope>NUCLEOTIDE SEQUENCE [LARGE SCALE GENOMIC DNA]</scope>
    <source>
        <strain evidence="2 3">JCM 30026</strain>
    </source>
</reference>
<dbReference type="SUPFAM" id="SSF55729">
    <property type="entry name" value="Acyl-CoA N-acyltransferases (Nat)"/>
    <property type="match status" value="1"/>
</dbReference>
<evidence type="ECO:0000259" key="1">
    <source>
        <dbReference type="PROSITE" id="PS51186"/>
    </source>
</evidence>
<dbReference type="InterPro" id="IPR016181">
    <property type="entry name" value="Acyl_CoA_acyltransferase"/>
</dbReference>
<proteinExistence type="predicted"/>
<dbReference type="Proteomes" id="UP000659124">
    <property type="component" value="Unassembled WGS sequence"/>
</dbReference>
<keyword evidence="3" id="KW-1185">Reference proteome</keyword>
<organism evidence="2 3">
    <name type="scientific">Chitinophaga qingshengii</name>
    <dbReference type="NCBI Taxonomy" id="1569794"/>
    <lineage>
        <taxon>Bacteria</taxon>
        <taxon>Pseudomonadati</taxon>
        <taxon>Bacteroidota</taxon>
        <taxon>Chitinophagia</taxon>
        <taxon>Chitinophagales</taxon>
        <taxon>Chitinophagaceae</taxon>
        <taxon>Chitinophaga</taxon>
    </lineage>
</organism>
<dbReference type="PANTHER" id="PTHR43415:SF3">
    <property type="entry name" value="GNAT-FAMILY ACETYLTRANSFERASE"/>
    <property type="match status" value="1"/>
</dbReference>
<dbReference type="EMBL" id="JACVFC010000004">
    <property type="protein sequence ID" value="MBC9933819.1"/>
    <property type="molecule type" value="Genomic_DNA"/>
</dbReference>
<feature type="domain" description="N-acetyltransferase" evidence="1">
    <location>
        <begin position="1"/>
        <end position="147"/>
    </location>
</feature>
<dbReference type="PANTHER" id="PTHR43415">
    <property type="entry name" value="SPERMIDINE N(1)-ACETYLTRANSFERASE"/>
    <property type="match status" value="1"/>
</dbReference>
<dbReference type="InterPro" id="IPR000182">
    <property type="entry name" value="GNAT_dom"/>
</dbReference>
<sequence>MILRKVNMEDWPLLLEWRNDIETRNNSHHPEPVAEEDHKRWLNTVLNNPNRHLYIAVDDNEPVGTVRADFEPHTQTYELSWTISPQFRGKGVGKKMVGLLVALLATGAKVRAEVKKGNIASAKIAESAGLSFQKEENNILHYSNYME</sequence>
<dbReference type="CDD" id="cd04301">
    <property type="entry name" value="NAT_SF"/>
    <property type="match status" value="1"/>
</dbReference>
<dbReference type="PROSITE" id="PS51186">
    <property type="entry name" value="GNAT"/>
    <property type="match status" value="1"/>
</dbReference>
<gene>
    <name evidence="2" type="ORF">ICL07_25735</name>
</gene>
<evidence type="ECO:0000313" key="2">
    <source>
        <dbReference type="EMBL" id="MBC9933819.1"/>
    </source>
</evidence>
<dbReference type="Gene3D" id="3.40.630.30">
    <property type="match status" value="1"/>
</dbReference>
<evidence type="ECO:0000313" key="3">
    <source>
        <dbReference type="Proteomes" id="UP000659124"/>
    </source>
</evidence>
<dbReference type="Pfam" id="PF13302">
    <property type="entry name" value="Acetyltransf_3"/>
    <property type="match status" value="1"/>
</dbReference>
<comment type="caution">
    <text evidence="2">The sequence shown here is derived from an EMBL/GenBank/DDBJ whole genome shotgun (WGS) entry which is preliminary data.</text>
</comment>
<protein>
    <submittedName>
        <fullName evidence="2">GNAT family N-acetyltransferase</fullName>
    </submittedName>
</protein>
<name>A0ABR7TXN9_9BACT</name>
<accession>A0ABR7TXN9</accession>